<protein>
    <submittedName>
        <fullName evidence="1">Uncharacterized protein</fullName>
    </submittedName>
</protein>
<reference evidence="2" key="1">
    <citation type="journal article" date="2015" name="PLoS Genet.">
        <title>The dynamic genome and transcriptome of the human fungal pathogen Blastomyces and close relative Emmonsia.</title>
        <authorList>
            <person name="Munoz J.F."/>
            <person name="Gauthier G.M."/>
            <person name="Desjardins C.A."/>
            <person name="Gallo J.E."/>
            <person name="Holder J."/>
            <person name="Sullivan T.D."/>
            <person name="Marty A.J."/>
            <person name="Carmen J.C."/>
            <person name="Chen Z."/>
            <person name="Ding L."/>
            <person name="Gujja S."/>
            <person name="Magrini V."/>
            <person name="Misas E."/>
            <person name="Mitreva M."/>
            <person name="Priest M."/>
            <person name="Saif S."/>
            <person name="Whiston E.A."/>
            <person name="Young S."/>
            <person name="Zeng Q."/>
            <person name="Goldman W.E."/>
            <person name="Mardis E.R."/>
            <person name="Taylor J.W."/>
            <person name="McEwen J.G."/>
            <person name="Clay O.K."/>
            <person name="Klein B.S."/>
            <person name="Cuomo C.A."/>
        </authorList>
    </citation>
    <scope>NUCLEOTIDE SEQUENCE [LARGE SCALE GENOMIC DNA]</scope>
    <source>
        <strain evidence="2">UAMH 139</strain>
    </source>
</reference>
<dbReference type="AlphaFoldDB" id="A0A0H1BQD7"/>
<dbReference type="EMBL" id="LDEV01001592">
    <property type="protein sequence ID" value="KLJ11351.1"/>
    <property type="molecule type" value="Genomic_DNA"/>
</dbReference>
<name>A0A0H1BQD7_9EURO</name>
<sequence>MLCKIPQHHARISYEPIPSSPSHPNPAVLQEYSCSIYLRILRSLVATTLSLSLSHTHTERERQTPWLQC</sequence>
<comment type="caution">
    <text evidence="1">The sequence shown here is derived from an EMBL/GenBank/DDBJ whole genome shotgun (WGS) entry which is preliminary data.</text>
</comment>
<gene>
    <name evidence="1" type="ORF">EMPG_13374</name>
</gene>
<accession>A0A0H1BQD7</accession>
<dbReference type="Proteomes" id="UP000053573">
    <property type="component" value="Unassembled WGS sequence"/>
</dbReference>
<evidence type="ECO:0000313" key="1">
    <source>
        <dbReference type="EMBL" id="KLJ11351.1"/>
    </source>
</evidence>
<keyword evidence="2" id="KW-1185">Reference proteome</keyword>
<evidence type="ECO:0000313" key="2">
    <source>
        <dbReference type="Proteomes" id="UP000053573"/>
    </source>
</evidence>
<organism evidence="1 2">
    <name type="scientific">Blastomyces silverae</name>
    <dbReference type="NCBI Taxonomy" id="2060906"/>
    <lineage>
        <taxon>Eukaryota</taxon>
        <taxon>Fungi</taxon>
        <taxon>Dikarya</taxon>
        <taxon>Ascomycota</taxon>
        <taxon>Pezizomycotina</taxon>
        <taxon>Eurotiomycetes</taxon>
        <taxon>Eurotiomycetidae</taxon>
        <taxon>Onygenales</taxon>
        <taxon>Ajellomycetaceae</taxon>
        <taxon>Blastomyces</taxon>
    </lineage>
</organism>
<proteinExistence type="predicted"/>